<reference evidence="5 6" key="1">
    <citation type="journal article" date="2018" name="Sci. Data">
        <title>The draft genome sequence of cork oak.</title>
        <authorList>
            <person name="Ramos A.M."/>
            <person name="Usie A."/>
            <person name="Barbosa P."/>
            <person name="Barros P.M."/>
            <person name="Capote T."/>
            <person name="Chaves I."/>
            <person name="Simoes F."/>
            <person name="Abreu I."/>
            <person name="Carrasquinho I."/>
            <person name="Faro C."/>
            <person name="Guimaraes J.B."/>
            <person name="Mendonca D."/>
            <person name="Nobrega F."/>
            <person name="Rodrigues L."/>
            <person name="Saibo N.J.M."/>
            <person name="Varela M.C."/>
            <person name="Egas C."/>
            <person name="Matos J."/>
            <person name="Miguel C.M."/>
            <person name="Oliveira M.M."/>
            <person name="Ricardo C.P."/>
            <person name="Goncalves S."/>
        </authorList>
    </citation>
    <scope>NUCLEOTIDE SEQUENCE [LARGE SCALE GENOMIC DNA]</scope>
    <source>
        <strain evidence="6">cv. HL8</strain>
    </source>
</reference>
<dbReference type="SUPFAM" id="SSF51905">
    <property type="entry name" value="FAD/NAD(P)-binding domain"/>
    <property type="match status" value="2"/>
</dbReference>
<keyword evidence="2 5" id="KW-0503">Monooxygenase</keyword>
<evidence type="ECO:0000259" key="4">
    <source>
        <dbReference type="Pfam" id="PF01494"/>
    </source>
</evidence>
<sequence>MEEHDVVIVGAGIAGLATAIALKRVGVKALVLEKSEGLRATGAAIGLHQNAWLALEALGVAHKLTATTYPPLRNERERGRKMEEHDVVIVGAGIAGLATAIALKRVGVKALVLEKSEGLRAIGAAIGLHQNAWLALEALGVAHKLTTTPYPPLRKANVTNIDTGATQQIAFPQPDKHGHESRPIHRKALLEALAEELPVGTIRFSSKLKSIALIGCDGVHSVVARWLGLTTPVNSGRWAVRGLAIFPEGHRLDVDFQQFVTIGKRAAFAAINDKEVYWFLVGKSSKGEDIPHDPEMIKKEVISNFAKNFPTSYLRVVQHSDLSTVTWAPLLFRFPWDVILGNLSKGNITVAGDAMHPMTPDLAQGGCSALEDAVVLGRHIGNLIIKNKKLVAGDQVAEALERYVKERKWRVAKLIVGSYLVGWVQQDGSGWFMKFLRDSIFYRHFSSLISNDMQYDCGKLPCVSSSNNELDNDPRKIY</sequence>
<organism evidence="5 6">
    <name type="scientific">Quercus suber</name>
    <name type="common">Cork oak</name>
    <dbReference type="NCBI Taxonomy" id="58331"/>
    <lineage>
        <taxon>Eukaryota</taxon>
        <taxon>Viridiplantae</taxon>
        <taxon>Streptophyta</taxon>
        <taxon>Embryophyta</taxon>
        <taxon>Tracheophyta</taxon>
        <taxon>Spermatophyta</taxon>
        <taxon>Magnoliopsida</taxon>
        <taxon>eudicotyledons</taxon>
        <taxon>Gunneridae</taxon>
        <taxon>Pentapetalae</taxon>
        <taxon>rosids</taxon>
        <taxon>fabids</taxon>
        <taxon>Fagales</taxon>
        <taxon>Fagaceae</taxon>
        <taxon>Quercus</taxon>
    </lineage>
</organism>
<evidence type="ECO:0000256" key="3">
    <source>
        <dbReference type="ARBA" id="ARBA00024018"/>
    </source>
</evidence>
<keyword evidence="6" id="KW-1185">Reference proteome</keyword>
<dbReference type="PRINTS" id="PR00420">
    <property type="entry name" value="RNGMNOXGNASE"/>
</dbReference>
<dbReference type="AlphaFoldDB" id="A0AAW0JEG4"/>
<dbReference type="Proteomes" id="UP000237347">
    <property type="component" value="Unassembled WGS sequence"/>
</dbReference>
<feature type="domain" description="FAD-binding" evidence="4">
    <location>
        <begin position="4"/>
        <end position="72"/>
    </location>
</feature>
<dbReference type="InterPro" id="IPR002938">
    <property type="entry name" value="FAD-bd"/>
</dbReference>
<accession>A0AAW0JEG4</accession>
<dbReference type="GO" id="GO:0004497">
    <property type="term" value="F:monooxygenase activity"/>
    <property type="evidence" value="ECO:0007669"/>
    <property type="project" value="UniProtKB-KW"/>
</dbReference>
<evidence type="ECO:0000256" key="2">
    <source>
        <dbReference type="ARBA" id="ARBA00023033"/>
    </source>
</evidence>
<comment type="caution">
    <text evidence="5">The sequence shown here is derived from an EMBL/GenBank/DDBJ whole genome shotgun (WGS) entry which is preliminary data.</text>
</comment>
<comment type="similarity">
    <text evidence="3">Belongs to the 3-hydroxybenzoate 6-hydroxylase family.</text>
</comment>
<dbReference type="Pfam" id="PF01494">
    <property type="entry name" value="FAD_binding_3"/>
    <property type="match status" value="2"/>
</dbReference>
<feature type="domain" description="FAD-binding" evidence="4">
    <location>
        <begin position="85"/>
        <end position="415"/>
    </location>
</feature>
<evidence type="ECO:0000313" key="5">
    <source>
        <dbReference type="EMBL" id="KAK7824624.1"/>
    </source>
</evidence>
<protein>
    <submittedName>
        <fullName evidence="5">Monooxygenase 3</fullName>
    </submittedName>
</protein>
<evidence type="ECO:0000313" key="6">
    <source>
        <dbReference type="Proteomes" id="UP000237347"/>
    </source>
</evidence>
<gene>
    <name evidence="5" type="primary">MO3_4</name>
    <name evidence="5" type="ORF">CFP56_034241</name>
</gene>
<dbReference type="InterPro" id="IPR044560">
    <property type="entry name" value="MOase"/>
</dbReference>
<dbReference type="Gene3D" id="3.50.50.60">
    <property type="entry name" value="FAD/NAD(P)-binding domain"/>
    <property type="match status" value="2"/>
</dbReference>
<dbReference type="PANTHER" id="PTHR45934:SF1">
    <property type="entry name" value="OS04G0423100 PROTEIN"/>
    <property type="match status" value="1"/>
</dbReference>
<proteinExistence type="inferred from homology"/>
<dbReference type="PANTHER" id="PTHR45934">
    <property type="entry name" value="FAD/NAD(P)-BINDING OXIDOREDUCTASE FAMILY PROTEIN"/>
    <property type="match status" value="1"/>
</dbReference>
<dbReference type="InterPro" id="IPR036188">
    <property type="entry name" value="FAD/NAD-bd_sf"/>
</dbReference>
<evidence type="ECO:0000256" key="1">
    <source>
        <dbReference type="ARBA" id="ARBA00023002"/>
    </source>
</evidence>
<name>A0AAW0JEG4_QUESU</name>
<keyword evidence="1" id="KW-0560">Oxidoreductase</keyword>
<dbReference type="EMBL" id="PKMF04000598">
    <property type="protein sequence ID" value="KAK7824624.1"/>
    <property type="molecule type" value="Genomic_DNA"/>
</dbReference>
<dbReference type="GO" id="GO:0071949">
    <property type="term" value="F:FAD binding"/>
    <property type="evidence" value="ECO:0007669"/>
    <property type="project" value="InterPro"/>
</dbReference>